<dbReference type="AlphaFoldDB" id="A0A838YUU9"/>
<comment type="caution">
    <text evidence="1">The sequence shown here is derived from an EMBL/GenBank/DDBJ whole genome shotgun (WGS) entry which is preliminary data.</text>
</comment>
<evidence type="ECO:0000313" key="1">
    <source>
        <dbReference type="EMBL" id="MBA4723829.1"/>
    </source>
</evidence>
<dbReference type="Proteomes" id="UP000585327">
    <property type="component" value="Unassembled WGS sequence"/>
</dbReference>
<accession>A0A838YUU9</accession>
<sequence>MEEYFKRPNKLTGKPYESGFTDEDGRVFVRYLNKQGNDGFYYEEWAKDKVTYLKKINKS</sequence>
<proteinExistence type="predicted"/>
<name>A0A838YUU9_9GAMM</name>
<dbReference type="EMBL" id="JACETM010000006">
    <property type="protein sequence ID" value="MBA4723829.1"/>
    <property type="molecule type" value="Genomic_DNA"/>
</dbReference>
<reference evidence="1 2" key="1">
    <citation type="submission" date="2020-06" db="EMBL/GenBank/DDBJ databases">
        <title>Dysbiosis in marine aquaculture revealed through microbiome analysis: reverse ecology for environmental sustainability.</title>
        <authorList>
            <person name="Haro-Moreno J.M."/>
            <person name="Coutinho F.H."/>
            <person name="Zaragoza-Solas A."/>
            <person name="Picazo A."/>
            <person name="Almagro-Moreno S."/>
            <person name="Lopez-Perez M."/>
        </authorList>
    </citation>
    <scope>NUCLEOTIDE SEQUENCE [LARGE SCALE GENOMIC DNA]</scope>
    <source>
        <strain evidence="1">MCMED-G42</strain>
    </source>
</reference>
<evidence type="ECO:0000313" key="2">
    <source>
        <dbReference type="Proteomes" id="UP000585327"/>
    </source>
</evidence>
<organism evidence="1 2">
    <name type="scientific">SAR86 cluster bacterium</name>
    <dbReference type="NCBI Taxonomy" id="2030880"/>
    <lineage>
        <taxon>Bacteria</taxon>
        <taxon>Pseudomonadati</taxon>
        <taxon>Pseudomonadota</taxon>
        <taxon>Gammaproteobacteria</taxon>
        <taxon>SAR86 cluster</taxon>
    </lineage>
</organism>
<protein>
    <submittedName>
        <fullName evidence="1">Uncharacterized protein</fullName>
    </submittedName>
</protein>
<gene>
    <name evidence="1" type="ORF">H2021_01290</name>
</gene>